<comment type="function">
    <text evidence="5">Component of the large ribosomal subunit. The ribosome is a large ribonucleoprotein complex responsible for the synthesis of proteins in the cell.</text>
</comment>
<dbReference type="Gene3D" id="1.10.10.1760">
    <property type="entry name" value="60S ribosomal protein L36"/>
    <property type="match status" value="1"/>
</dbReference>
<dbReference type="Pfam" id="PF01158">
    <property type="entry name" value="Ribosomal_L36e"/>
    <property type="match status" value="1"/>
</dbReference>
<protein>
    <recommendedName>
        <fullName evidence="6">Large ribosomal subunit protein eL36</fullName>
    </recommendedName>
    <alternativeName>
        <fullName evidence="7">60S ribosomal protein L36</fullName>
    </alternativeName>
</protein>
<sequence length="74" mass="8542">MILEVCSCAPSTMELLKVSKDKRTLKFIQKRVGTHTYAKRKWEELSTLLETMRTAAARLMPPTLSKRCCRAKKK</sequence>
<dbReference type="GO" id="GO:0006412">
    <property type="term" value="P:translation"/>
    <property type="evidence" value="ECO:0007669"/>
    <property type="project" value="InterPro"/>
</dbReference>
<evidence type="ECO:0000256" key="3">
    <source>
        <dbReference type="ARBA" id="ARBA00022980"/>
    </source>
</evidence>
<name>G3IFI1_CRIGR</name>
<dbReference type="STRING" id="10029.G3IFI1"/>
<dbReference type="InParanoid" id="G3IFI1"/>
<organism evidence="8 9">
    <name type="scientific">Cricetulus griseus</name>
    <name type="common">Chinese hamster</name>
    <name type="synonym">Cricetulus barabensis griseus</name>
    <dbReference type="NCBI Taxonomy" id="10029"/>
    <lineage>
        <taxon>Eukaryota</taxon>
        <taxon>Metazoa</taxon>
        <taxon>Chordata</taxon>
        <taxon>Craniata</taxon>
        <taxon>Vertebrata</taxon>
        <taxon>Euteleostomi</taxon>
        <taxon>Mammalia</taxon>
        <taxon>Eutheria</taxon>
        <taxon>Euarchontoglires</taxon>
        <taxon>Glires</taxon>
        <taxon>Rodentia</taxon>
        <taxon>Myomorpha</taxon>
        <taxon>Muroidea</taxon>
        <taxon>Cricetidae</taxon>
        <taxon>Cricetinae</taxon>
        <taxon>Cricetulus</taxon>
    </lineage>
</organism>
<evidence type="ECO:0000256" key="5">
    <source>
        <dbReference type="ARBA" id="ARBA00034092"/>
    </source>
</evidence>
<evidence type="ECO:0000256" key="4">
    <source>
        <dbReference type="ARBA" id="ARBA00023274"/>
    </source>
</evidence>
<dbReference type="GO" id="GO:0003735">
    <property type="term" value="F:structural constituent of ribosome"/>
    <property type="evidence" value="ECO:0007669"/>
    <property type="project" value="InterPro"/>
</dbReference>
<dbReference type="GO" id="GO:0005840">
    <property type="term" value="C:ribosome"/>
    <property type="evidence" value="ECO:0007669"/>
    <property type="project" value="UniProtKB-KW"/>
</dbReference>
<proteinExistence type="inferred from homology"/>
<gene>
    <name evidence="8" type="ORF">I79_022503</name>
</gene>
<accession>G3IFI1</accession>
<dbReference type="Proteomes" id="UP000001075">
    <property type="component" value="Unassembled WGS sequence"/>
</dbReference>
<dbReference type="FunCoup" id="G3IFI1">
    <property type="interactions" value="1419"/>
</dbReference>
<dbReference type="PANTHER" id="PTHR10114">
    <property type="entry name" value="60S RIBOSOMAL PROTEIN L36"/>
    <property type="match status" value="1"/>
</dbReference>
<comment type="subunit">
    <text evidence="2">Component of the large ribosomal subunit.</text>
</comment>
<evidence type="ECO:0000313" key="9">
    <source>
        <dbReference type="Proteomes" id="UP000001075"/>
    </source>
</evidence>
<reference evidence="9" key="1">
    <citation type="journal article" date="2011" name="Nat. Biotechnol.">
        <title>The genomic sequence of the Chinese hamster ovary (CHO)-K1 cell line.</title>
        <authorList>
            <person name="Xu X."/>
            <person name="Nagarajan H."/>
            <person name="Lewis N.E."/>
            <person name="Pan S."/>
            <person name="Cai Z."/>
            <person name="Liu X."/>
            <person name="Chen W."/>
            <person name="Xie M."/>
            <person name="Wang W."/>
            <person name="Hammond S."/>
            <person name="Andersen M.R."/>
            <person name="Neff N."/>
            <person name="Passarelli B."/>
            <person name="Koh W."/>
            <person name="Fan H.C."/>
            <person name="Wang J."/>
            <person name="Gui Y."/>
            <person name="Lee K.H."/>
            <person name="Betenbaugh M.J."/>
            <person name="Quake S.R."/>
            <person name="Famili I."/>
            <person name="Palsson B.O."/>
            <person name="Wang J."/>
        </authorList>
    </citation>
    <scope>NUCLEOTIDE SEQUENCE [LARGE SCALE GENOMIC DNA]</scope>
    <source>
        <strain evidence="9">CHO K1 cell line</strain>
    </source>
</reference>
<evidence type="ECO:0000256" key="2">
    <source>
        <dbReference type="ARBA" id="ARBA00011133"/>
    </source>
</evidence>
<dbReference type="InterPro" id="IPR000509">
    <property type="entry name" value="Ribosomal_eL36"/>
</dbReference>
<dbReference type="AlphaFoldDB" id="G3IFI1"/>
<evidence type="ECO:0000313" key="8">
    <source>
        <dbReference type="EMBL" id="EGW06669.1"/>
    </source>
</evidence>
<evidence type="ECO:0000256" key="7">
    <source>
        <dbReference type="ARBA" id="ARBA00035331"/>
    </source>
</evidence>
<dbReference type="InterPro" id="IPR038097">
    <property type="entry name" value="Ribosomal_eL36_sf"/>
</dbReference>
<comment type="similarity">
    <text evidence="1">Belongs to the eukaryotic ribosomal protein eL36 family.</text>
</comment>
<dbReference type="EMBL" id="JH002393">
    <property type="protein sequence ID" value="EGW06669.1"/>
    <property type="molecule type" value="Genomic_DNA"/>
</dbReference>
<dbReference type="GO" id="GO:1990904">
    <property type="term" value="C:ribonucleoprotein complex"/>
    <property type="evidence" value="ECO:0007669"/>
    <property type="project" value="UniProtKB-KW"/>
</dbReference>
<keyword evidence="3 8" id="KW-0689">Ribosomal protein</keyword>
<evidence type="ECO:0000256" key="6">
    <source>
        <dbReference type="ARBA" id="ARBA00035226"/>
    </source>
</evidence>
<evidence type="ECO:0000256" key="1">
    <source>
        <dbReference type="ARBA" id="ARBA00006509"/>
    </source>
</evidence>
<keyword evidence="4" id="KW-0687">Ribonucleoprotein</keyword>